<evidence type="ECO:0000313" key="10">
    <source>
        <dbReference type="WBParaSite" id="HNAJ_0000626701-mRNA-1"/>
    </source>
</evidence>
<comment type="similarity">
    <text evidence="2 9">Belongs to the gluconokinase GntK/GntV family.</text>
</comment>
<reference evidence="10" key="1">
    <citation type="submission" date="2017-02" db="UniProtKB">
        <authorList>
            <consortium name="WormBaseParasite"/>
        </authorList>
    </citation>
    <scope>IDENTIFICATION</scope>
</reference>
<dbReference type="InterPro" id="IPR027417">
    <property type="entry name" value="P-loop_NTPase"/>
</dbReference>
<name>A0A0R3TGS6_RODNA</name>
<dbReference type="GO" id="GO:0005737">
    <property type="term" value="C:cytoplasm"/>
    <property type="evidence" value="ECO:0007669"/>
    <property type="project" value="TreeGrafter"/>
</dbReference>
<dbReference type="GO" id="GO:0046316">
    <property type="term" value="F:gluconokinase activity"/>
    <property type="evidence" value="ECO:0007669"/>
    <property type="project" value="UniProtKB-EC"/>
</dbReference>
<keyword evidence="7 9" id="KW-0067">ATP-binding</keyword>
<dbReference type="UniPathway" id="UPA00792"/>
<dbReference type="GO" id="GO:0005975">
    <property type="term" value="P:carbohydrate metabolic process"/>
    <property type="evidence" value="ECO:0007669"/>
    <property type="project" value="InterPro"/>
</dbReference>
<sequence length="179" mass="19551">LAKMATVIIMGPSGCGKTTVANCLHLLTNCTYLEGDDYHSPENVAKMASGIPLTDNDRQLWLLALHSAISKARQSSAFVVATCSALKRQYRAVLDQPPNSGVLFVFLNCPKDVLVERVSSRKDHFLPSCLVQSQLDTLEPPSSEEENVLLVDSTLQPKIISAQILSRLGYSGYCNNNNK</sequence>
<evidence type="ECO:0000256" key="1">
    <source>
        <dbReference type="ARBA" id="ARBA00004875"/>
    </source>
</evidence>
<dbReference type="EC" id="2.7.1.12" evidence="3 9"/>
<dbReference type="WBParaSite" id="HNAJ_0000626701-mRNA-1">
    <property type="protein sequence ID" value="HNAJ_0000626701-mRNA-1"/>
    <property type="gene ID" value="HNAJ_0000626701"/>
</dbReference>
<dbReference type="PANTHER" id="PTHR43442">
    <property type="entry name" value="GLUCONOKINASE-RELATED"/>
    <property type="match status" value="1"/>
</dbReference>
<evidence type="ECO:0000256" key="6">
    <source>
        <dbReference type="ARBA" id="ARBA00022777"/>
    </source>
</evidence>
<evidence type="ECO:0000256" key="4">
    <source>
        <dbReference type="ARBA" id="ARBA00022679"/>
    </source>
</evidence>
<evidence type="ECO:0000256" key="5">
    <source>
        <dbReference type="ARBA" id="ARBA00022741"/>
    </source>
</evidence>
<dbReference type="AlphaFoldDB" id="A0A0R3TGS6"/>
<dbReference type="GO" id="GO:0005524">
    <property type="term" value="F:ATP binding"/>
    <property type="evidence" value="ECO:0007669"/>
    <property type="project" value="UniProtKB-KW"/>
</dbReference>
<keyword evidence="6 9" id="KW-0418">Kinase</keyword>
<dbReference type="Pfam" id="PF13238">
    <property type="entry name" value="AAA_18"/>
    <property type="match status" value="1"/>
</dbReference>
<evidence type="ECO:0000256" key="9">
    <source>
        <dbReference type="RuleBase" id="RU363066"/>
    </source>
</evidence>
<comment type="catalytic activity">
    <reaction evidence="8 9">
        <text>D-gluconate + ATP = 6-phospho-D-gluconate + ADP + H(+)</text>
        <dbReference type="Rhea" id="RHEA:19433"/>
        <dbReference type="ChEBI" id="CHEBI:15378"/>
        <dbReference type="ChEBI" id="CHEBI:18391"/>
        <dbReference type="ChEBI" id="CHEBI:30616"/>
        <dbReference type="ChEBI" id="CHEBI:58759"/>
        <dbReference type="ChEBI" id="CHEBI:456216"/>
        <dbReference type="EC" id="2.7.1.12"/>
    </reaction>
</comment>
<dbReference type="PANTHER" id="PTHR43442:SF3">
    <property type="entry name" value="GLUCONOKINASE-RELATED"/>
    <property type="match status" value="1"/>
</dbReference>
<accession>A0A0R3TGS6</accession>
<protein>
    <recommendedName>
        <fullName evidence="3 9">Gluconokinase</fullName>
        <ecNumber evidence="3 9">2.7.1.12</ecNumber>
    </recommendedName>
</protein>
<dbReference type="InterPro" id="IPR006001">
    <property type="entry name" value="Therm_gnt_kin"/>
</dbReference>
<dbReference type="SUPFAM" id="SSF52540">
    <property type="entry name" value="P-loop containing nucleoside triphosphate hydrolases"/>
    <property type="match status" value="1"/>
</dbReference>
<proteinExistence type="inferred from homology"/>
<keyword evidence="5 9" id="KW-0547">Nucleotide-binding</keyword>
<dbReference type="CDD" id="cd02021">
    <property type="entry name" value="GntK"/>
    <property type="match status" value="1"/>
</dbReference>
<dbReference type="NCBIfam" id="TIGR01313">
    <property type="entry name" value="therm_gnt_kin"/>
    <property type="match status" value="1"/>
</dbReference>
<evidence type="ECO:0000256" key="3">
    <source>
        <dbReference type="ARBA" id="ARBA00012054"/>
    </source>
</evidence>
<organism evidence="10">
    <name type="scientific">Rodentolepis nana</name>
    <name type="common">Dwarf tapeworm</name>
    <name type="synonym">Hymenolepis nana</name>
    <dbReference type="NCBI Taxonomy" id="102285"/>
    <lineage>
        <taxon>Eukaryota</taxon>
        <taxon>Metazoa</taxon>
        <taxon>Spiralia</taxon>
        <taxon>Lophotrochozoa</taxon>
        <taxon>Platyhelminthes</taxon>
        <taxon>Cestoda</taxon>
        <taxon>Eucestoda</taxon>
        <taxon>Cyclophyllidea</taxon>
        <taxon>Hymenolepididae</taxon>
        <taxon>Rodentolepis</taxon>
    </lineage>
</organism>
<evidence type="ECO:0000256" key="8">
    <source>
        <dbReference type="ARBA" id="ARBA00048090"/>
    </source>
</evidence>
<comment type="pathway">
    <text evidence="1 9">Carbohydrate acid metabolism; D-gluconate degradation.</text>
</comment>
<evidence type="ECO:0000256" key="7">
    <source>
        <dbReference type="ARBA" id="ARBA00022840"/>
    </source>
</evidence>
<dbReference type="Gene3D" id="3.40.50.300">
    <property type="entry name" value="P-loop containing nucleotide triphosphate hydrolases"/>
    <property type="match status" value="1"/>
</dbReference>
<dbReference type="STRING" id="102285.A0A0R3TGS6"/>
<keyword evidence="4 9" id="KW-0808">Transferase</keyword>
<evidence type="ECO:0000256" key="2">
    <source>
        <dbReference type="ARBA" id="ARBA00008420"/>
    </source>
</evidence>